<organism evidence="1">
    <name type="scientific">uncultured Cytophagales bacterium</name>
    <dbReference type="NCBI Taxonomy" id="158755"/>
    <lineage>
        <taxon>Bacteria</taxon>
        <taxon>Pseudomonadati</taxon>
        <taxon>Bacteroidota</taxon>
        <taxon>Sphingobacteriia</taxon>
        <taxon>Sphingobacteriales</taxon>
        <taxon>environmental samples</taxon>
    </lineage>
</organism>
<name>A0A6J4KL52_9SPHI</name>
<accession>A0A6J4KL52</accession>
<dbReference type="AlphaFoldDB" id="A0A6J4KL52"/>
<sequence>MTREETILFEFIEDLLCYEWDPLGANGGAAGDQYQSYVPELFNLAVGNATAEQIAGRLRSIETETLGAKGDFEKCKRVARIIVQKKQVLLGGPSGTP</sequence>
<dbReference type="Gene3D" id="1.10.340.20">
    <property type="entry name" value="Apc36109-like domain"/>
    <property type="match status" value="1"/>
</dbReference>
<gene>
    <name evidence="1" type="ORF">AVDCRST_MAG56-5851</name>
</gene>
<reference evidence="1" key="1">
    <citation type="submission" date="2020-02" db="EMBL/GenBank/DDBJ databases">
        <authorList>
            <person name="Meier V. D."/>
        </authorList>
    </citation>
    <scope>NUCLEOTIDE SEQUENCE</scope>
    <source>
        <strain evidence="1">AVDCRST_MAG56</strain>
    </source>
</reference>
<dbReference type="EMBL" id="CADCTQ010000482">
    <property type="protein sequence ID" value="CAA9306433.1"/>
    <property type="molecule type" value="Genomic_DNA"/>
</dbReference>
<dbReference type="InterPro" id="IPR023162">
    <property type="entry name" value="Apc36109-like_dom_sf"/>
</dbReference>
<proteinExistence type="predicted"/>
<protein>
    <submittedName>
        <fullName evidence="1">Uncharacterized protein</fullName>
    </submittedName>
</protein>
<evidence type="ECO:0000313" key="1">
    <source>
        <dbReference type="EMBL" id="CAA9306433.1"/>
    </source>
</evidence>